<evidence type="ECO:0000313" key="1">
    <source>
        <dbReference type="EMBL" id="GFS78779.1"/>
    </source>
</evidence>
<name>A0A8X6MUR3_NEPPI</name>
<organism evidence="1 2">
    <name type="scientific">Nephila pilipes</name>
    <name type="common">Giant wood spider</name>
    <name type="synonym">Nephila maculata</name>
    <dbReference type="NCBI Taxonomy" id="299642"/>
    <lineage>
        <taxon>Eukaryota</taxon>
        <taxon>Metazoa</taxon>
        <taxon>Ecdysozoa</taxon>
        <taxon>Arthropoda</taxon>
        <taxon>Chelicerata</taxon>
        <taxon>Arachnida</taxon>
        <taxon>Araneae</taxon>
        <taxon>Araneomorphae</taxon>
        <taxon>Entelegynae</taxon>
        <taxon>Araneoidea</taxon>
        <taxon>Nephilidae</taxon>
        <taxon>Nephila</taxon>
    </lineage>
</organism>
<protein>
    <submittedName>
        <fullName evidence="1">Uncharacterized protein</fullName>
    </submittedName>
</protein>
<accession>A0A8X6MUR3</accession>
<dbReference type="AlphaFoldDB" id="A0A8X6MUR3"/>
<proteinExistence type="predicted"/>
<keyword evidence="2" id="KW-1185">Reference proteome</keyword>
<reference evidence="1" key="1">
    <citation type="submission" date="2020-08" db="EMBL/GenBank/DDBJ databases">
        <title>Multicomponent nature underlies the extraordinary mechanical properties of spider dragline silk.</title>
        <authorList>
            <person name="Kono N."/>
            <person name="Nakamura H."/>
            <person name="Mori M."/>
            <person name="Yoshida Y."/>
            <person name="Ohtoshi R."/>
            <person name="Malay A.D."/>
            <person name="Moran D.A.P."/>
            <person name="Tomita M."/>
            <person name="Numata K."/>
            <person name="Arakawa K."/>
        </authorList>
    </citation>
    <scope>NUCLEOTIDE SEQUENCE</scope>
</reference>
<comment type="caution">
    <text evidence="1">The sequence shown here is derived from an EMBL/GenBank/DDBJ whole genome shotgun (WGS) entry which is preliminary data.</text>
</comment>
<gene>
    <name evidence="1" type="ORF">NPIL_291801</name>
</gene>
<sequence>MEEKRKKVVAQWSRSDFKVPTWSVELITIKTIA</sequence>
<feature type="non-terminal residue" evidence="1">
    <location>
        <position position="33"/>
    </location>
</feature>
<dbReference type="EMBL" id="BMAW01002462">
    <property type="protein sequence ID" value="GFS78779.1"/>
    <property type="molecule type" value="Genomic_DNA"/>
</dbReference>
<dbReference type="Proteomes" id="UP000887013">
    <property type="component" value="Unassembled WGS sequence"/>
</dbReference>
<evidence type="ECO:0000313" key="2">
    <source>
        <dbReference type="Proteomes" id="UP000887013"/>
    </source>
</evidence>